<evidence type="ECO:0000259" key="1">
    <source>
        <dbReference type="Pfam" id="PF20150"/>
    </source>
</evidence>
<evidence type="ECO:0000313" key="3">
    <source>
        <dbReference type="Proteomes" id="UP000813444"/>
    </source>
</evidence>
<dbReference type="OrthoDB" id="3473305at2759"/>
<name>A0A8K0WU66_9HYPO</name>
<organism evidence="2 3">
    <name type="scientific">Stachybotrys elegans</name>
    <dbReference type="NCBI Taxonomy" id="80388"/>
    <lineage>
        <taxon>Eukaryota</taxon>
        <taxon>Fungi</taxon>
        <taxon>Dikarya</taxon>
        <taxon>Ascomycota</taxon>
        <taxon>Pezizomycotina</taxon>
        <taxon>Sordariomycetes</taxon>
        <taxon>Hypocreomycetidae</taxon>
        <taxon>Hypocreales</taxon>
        <taxon>Stachybotryaceae</taxon>
        <taxon>Stachybotrys</taxon>
    </lineage>
</organism>
<feature type="domain" description="2EXR" evidence="1">
    <location>
        <begin position="52"/>
        <end position="127"/>
    </location>
</feature>
<comment type="caution">
    <text evidence="2">The sequence shown here is derived from an EMBL/GenBank/DDBJ whole genome shotgun (WGS) entry which is preliminary data.</text>
</comment>
<protein>
    <recommendedName>
        <fullName evidence="1">2EXR domain-containing protein</fullName>
    </recommendedName>
</protein>
<dbReference type="AlphaFoldDB" id="A0A8K0WU66"/>
<dbReference type="Proteomes" id="UP000813444">
    <property type="component" value="Unassembled WGS sequence"/>
</dbReference>
<dbReference type="InterPro" id="IPR045518">
    <property type="entry name" value="2EXR"/>
</dbReference>
<accession>A0A8K0WU66</accession>
<evidence type="ECO:0000313" key="2">
    <source>
        <dbReference type="EMBL" id="KAH7324409.1"/>
    </source>
</evidence>
<gene>
    <name evidence="2" type="ORF">B0I35DRAFT_424106</name>
</gene>
<keyword evidence="3" id="KW-1185">Reference proteome</keyword>
<reference evidence="2" key="1">
    <citation type="journal article" date="2021" name="Nat. Commun.">
        <title>Genetic determinants of endophytism in the Arabidopsis root mycobiome.</title>
        <authorList>
            <person name="Mesny F."/>
            <person name="Miyauchi S."/>
            <person name="Thiergart T."/>
            <person name="Pickel B."/>
            <person name="Atanasova L."/>
            <person name="Karlsson M."/>
            <person name="Huettel B."/>
            <person name="Barry K.W."/>
            <person name="Haridas S."/>
            <person name="Chen C."/>
            <person name="Bauer D."/>
            <person name="Andreopoulos W."/>
            <person name="Pangilinan J."/>
            <person name="LaButti K."/>
            <person name="Riley R."/>
            <person name="Lipzen A."/>
            <person name="Clum A."/>
            <person name="Drula E."/>
            <person name="Henrissat B."/>
            <person name="Kohler A."/>
            <person name="Grigoriev I.V."/>
            <person name="Martin F.M."/>
            <person name="Hacquard S."/>
        </authorList>
    </citation>
    <scope>NUCLEOTIDE SEQUENCE</scope>
    <source>
        <strain evidence="2">MPI-CAGE-CH-0235</strain>
    </source>
</reference>
<dbReference type="EMBL" id="JAGPNK010000003">
    <property type="protein sequence ID" value="KAH7324409.1"/>
    <property type="molecule type" value="Genomic_DNA"/>
</dbReference>
<proteinExistence type="predicted"/>
<sequence>MFVVTRSVNKLVTFCSKYSRQAPRSHWSVSHWGTRTRNPTHSRQMPLVMDTFHSFSNLAPELRLKVWETAANDAINGEAGVCIYSYNKETRTHDPLVVHRRPSVLAQVNAESRAVASTVSNQRPFEPKDDILFVPVGFWYEFIGSLAQSSASPGWAAEVQQIAIETAVGDYAMYCITPSWIGLPKLQTIYLVFPVTGGVADVVTRVKLSKEQLVHPILREFTQDQLSALTITADFKEFDPWSGLYPEKWERSATEHMVEMRHKIRNTVKHADRLPHYYNREEDVLNVSIQAAYFV</sequence>
<dbReference type="Pfam" id="PF20150">
    <property type="entry name" value="2EXR"/>
    <property type="match status" value="1"/>
</dbReference>